<accession>A0A7V7RPB2</accession>
<proteinExistence type="predicted"/>
<dbReference type="Proteomes" id="UP000441354">
    <property type="component" value="Unassembled WGS sequence"/>
</dbReference>
<keyword evidence="2" id="KW-1185">Reference proteome</keyword>
<organism evidence="1 2">
    <name type="scientific">Bacillus mesophilum</name>
    <dbReference type="NCBI Taxonomy" id="1071718"/>
    <lineage>
        <taxon>Bacteria</taxon>
        <taxon>Bacillati</taxon>
        <taxon>Bacillota</taxon>
        <taxon>Bacilli</taxon>
        <taxon>Bacillales</taxon>
        <taxon>Bacillaceae</taxon>
        <taxon>Bacillus</taxon>
    </lineage>
</organism>
<gene>
    <name evidence="1" type="ORF">F7732_00475</name>
</gene>
<dbReference type="AlphaFoldDB" id="A0A7V7RPB2"/>
<evidence type="ECO:0000313" key="2">
    <source>
        <dbReference type="Proteomes" id="UP000441354"/>
    </source>
</evidence>
<dbReference type="RefSeq" id="WP_151571768.1">
    <property type="nucleotide sequence ID" value="NZ_WBOT01000001.1"/>
</dbReference>
<name>A0A7V7RPB2_9BACI</name>
<comment type="caution">
    <text evidence="1">The sequence shown here is derived from an EMBL/GenBank/DDBJ whole genome shotgun (WGS) entry which is preliminary data.</text>
</comment>
<dbReference type="OrthoDB" id="2398275at2"/>
<dbReference type="EMBL" id="WBOT01000001">
    <property type="protein sequence ID" value="KAB2335084.1"/>
    <property type="molecule type" value="Genomic_DNA"/>
</dbReference>
<evidence type="ECO:0000313" key="1">
    <source>
        <dbReference type="EMBL" id="KAB2335084.1"/>
    </source>
</evidence>
<protein>
    <submittedName>
        <fullName evidence="1">HK97 gp10 family phage protein</fullName>
    </submittedName>
</protein>
<sequence>MANQSNFSLQGIQLMINQLDQIEREMEQRIDQVLTRLAEKIILDAKKLAPIDSGDLEAALVVGEVKNLLRTKYIEFGTSPEVNDYAVVQHEGFRRTSSGEVVQLTPGPKTQSKAPHKGYMPGRKYLENAIAINEQLIITELRNALSF</sequence>
<reference evidence="1 2" key="1">
    <citation type="journal article" date="2014" name="Arch. Microbiol.">
        <title>Bacillus mesophilum sp. nov., strain IITR-54T, a novel 4-chlorobiphenyl dechlorinating bacterium.</title>
        <authorList>
            <person name="Manickam N."/>
            <person name="Singh N.K."/>
            <person name="Bajaj A."/>
            <person name="Kumar R.M."/>
            <person name="Kaur G."/>
            <person name="Kaur N."/>
            <person name="Bala M."/>
            <person name="Kumar A."/>
            <person name="Mayilraj S."/>
        </authorList>
    </citation>
    <scope>NUCLEOTIDE SEQUENCE [LARGE SCALE GENOMIC DNA]</scope>
    <source>
        <strain evidence="1 2">IITR-54</strain>
    </source>
</reference>